<name>A0A1H3IH09_9FIRM</name>
<protein>
    <submittedName>
        <fullName evidence="2">Uncharacterized protein</fullName>
    </submittedName>
</protein>
<dbReference type="RefSeq" id="WP_143033152.1">
    <property type="nucleotide sequence ID" value="NZ_FNPV01000001.1"/>
</dbReference>
<proteinExistence type="predicted"/>
<dbReference type="STRING" id="159292.SAMN05192546_101154"/>
<dbReference type="EMBL" id="FNPV01000001">
    <property type="protein sequence ID" value="SDY26990.1"/>
    <property type="molecule type" value="Genomic_DNA"/>
</dbReference>
<evidence type="ECO:0000256" key="1">
    <source>
        <dbReference type="SAM" id="Phobius"/>
    </source>
</evidence>
<gene>
    <name evidence="2" type="ORF">SAMN05192546_101154</name>
</gene>
<keyword evidence="1" id="KW-0812">Transmembrane</keyword>
<feature type="transmembrane region" description="Helical" evidence="1">
    <location>
        <begin position="6"/>
        <end position="25"/>
    </location>
</feature>
<dbReference type="Proteomes" id="UP000199230">
    <property type="component" value="Unassembled WGS sequence"/>
</dbReference>
<keyword evidence="1" id="KW-0472">Membrane</keyword>
<reference evidence="2 3" key="1">
    <citation type="submission" date="2016-10" db="EMBL/GenBank/DDBJ databases">
        <authorList>
            <person name="de Groot N.N."/>
        </authorList>
    </citation>
    <scope>NUCLEOTIDE SEQUENCE [LARGE SCALE GENOMIC DNA]</scope>
    <source>
        <strain evidence="2 3">APO</strain>
    </source>
</reference>
<organism evidence="2 3">
    <name type="scientific">Tindallia californiensis</name>
    <dbReference type="NCBI Taxonomy" id="159292"/>
    <lineage>
        <taxon>Bacteria</taxon>
        <taxon>Bacillati</taxon>
        <taxon>Bacillota</taxon>
        <taxon>Clostridia</taxon>
        <taxon>Peptostreptococcales</taxon>
        <taxon>Tindalliaceae</taxon>
        <taxon>Tindallia</taxon>
    </lineage>
</organism>
<keyword evidence="3" id="KW-1185">Reference proteome</keyword>
<accession>A0A1H3IH09</accession>
<evidence type="ECO:0000313" key="2">
    <source>
        <dbReference type="EMBL" id="SDY26990.1"/>
    </source>
</evidence>
<dbReference type="AlphaFoldDB" id="A0A1H3IH09"/>
<keyword evidence="1" id="KW-1133">Transmembrane helix</keyword>
<dbReference type="NCBIfam" id="NF033493">
    <property type="entry name" value="MetS_like_NSS"/>
    <property type="match status" value="1"/>
</dbReference>
<evidence type="ECO:0000313" key="3">
    <source>
        <dbReference type="Proteomes" id="UP000199230"/>
    </source>
</evidence>
<sequence length="31" mass="3483">MTLSAITFMIIIFGFYAGGFAFFLLKAFKSE</sequence>